<dbReference type="InterPro" id="IPR011400">
    <property type="entry name" value="EIF3B"/>
</dbReference>
<evidence type="ECO:0000256" key="1">
    <source>
        <dbReference type="ARBA" id="ARBA00004496"/>
    </source>
</evidence>
<comment type="subcellular location">
    <subcellularLocation>
        <location evidence="1 6 7">Cytoplasm</location>
    </subcellularLocation>
</comment>
<evidence type="ECO:0000313" key="9">
    <source>
        <dbReference type="EMBL" id="CEH15823.1"/>
    </source>
</evidence>
<keyword evidence="4 6" id="KW-0694">RNA-binding</keyword>
<proteinExistence type="inferred from homology"/>
<protein>
    <recommendedName>
        <fullName evidence="6">Eukaryotic translation initiation factor 3 subunit B</fullName>
        <shortName evidence="6">eIF3b</shortName>
    </recommendedName>
    <alternativeName>
        <fullName evidence="6">Eukaryotic translation initiation factor 3 90 kDa subunit homolog</fullName>
        <shortName evidence="6">eIF3 p90</shortName>
    </alternativeName>
    <alternativeName>
        <fullName evidence="6">Translation initiation factor eIF3, p90 subunit homolog</fullName>
    </alternativeName>
</protein>
<keyword evidence="2 6" id="KW-0963">Cytoplasm</keyword>
<dbReference type="EMBL" id="CCYA01000272">
    <property type="protein sequence ID" value="CEH15823.1"/>
    <property type="molecule type" value="Genomic_DNA"/>
</dbReference>
<evidence type="ECO:0000259" key="8">
    <source>
        <dbReference type="PROSITE" id="PS50102"/>
    </source>
</evidence>
<evidence type="ECO:0000256" key="6">
    <source>
        <dbReference type="HAMAP-Rule" id="MF_03001"/>
    </source>
</evidence>
<dbReference type="InterPro" id="IPR012677">
    <property type="entry name" value="Nucleotide-bd_a/b_plait_sf"/>
</dbReference>
<dbReference type="GO" id="GO:0016282">
    <property type="term" value="C:eukaryotic 43S preinitiation complex"/>
    <property type="evidence" value="ECO:0007669"/>
    <property type="project" value="UniProtKB-UniRule"/>
</dbReference>
<dbReference type="Gene3D" id="2.130.10.10">
    <property type="entry name" value="YVTN repeat-like/Quinoprotein amine dehydrogenase"/>
    <property type="match status" value="2"/>
</dbReference>
<gene>
    <name evidence="6" type="primary">PRT1</name>
</gene>
<dbReference type="AlphaFoldDB" id="A0A0P1BHZ4"/>
<dbReference type="FunFam" id="2.130.10.10:FF:000947">
    <property type="entry name" value="Eukaryotic translation initiation factor 3 subunit B"/>
    <property type="match status" value="1"/>
</dbReference>
<dbReference type="Proteomes" id="UP000054845">
    <property type="component" value="Unassembled WGS sequence"/>
</dbReference>
<dbReference type="STRING" id="401625.A0A0P1BHZ4"/>
<evidence type="ECO:0000256" key="5">
    <source>
        <dbReference type="ARBA" id="ARBA00022917"/>
    </source>
</evidence>
<dbReference type="GO" id="GO:0003723">
    <property type="term" value="F:RNA binding"/>
    <property type="evidence" value="ECO:0007669"/>
    <property type="project" value="UniProtKB-UniRule"/>
</dbReference>
<comment type="subunit">
    <text evidence="6 7">Component of the eukaryotic translation initiation factor 3 (eIF-3) complex.</text>
</comment>
<dbReference type="InterPro" id="IPR013979">
    <property type="entry name" value="TIF_beta_prop-like"/>
</dbReference>
<dbReference type="GO" id="GO:0001732">
    <property type="term" value="P:formation of cytoplasmic translation initiation complex"/>
    <property type="evidence" value="ECO:0007669"/>
    <property type="project" value="UniProtKB-UniRule"/>
</dbReference>
<dbReference type="PROSITE" id="PS50102">
    <property type="entry name" value="RRM"/>
    <property type="match status" value="1"/>
</dbReference>
<dbReference type="SUPFAM" id="SSF82171">
    <property type="entry name" value="DPP6 N-terminal domain-like"/>
    <property type="match status" value="1"/>
</dbReference>
<evidence type="ECO:0000256" key="4">
    <source>
        <dbReference type="ARBA" id="ARBA00022884"/>
    </source>
</evidence>
<dbReference type="GO" id="GO:0003743">
    <property type="term" value="F:translation initiation factor activity"/>
    <property type="evidence" value="ECO:0007669"/>
    <property type="project" value="UniProtKB-UniRule"/>
</dbReference>
<dbReference type="InterPro" id="IPR035979">
    <property type="entry name" value="RBD_domain_sf"/>
</dbReference>
<evidence type="ECO:0000256" key="3">
    <source>
        <dbReference type="ARBA" id="ARBA00022540"/>
    </source>
</evidence>
<dbReference type="InterPro" id="IPR015943">
    <property type="entry name" value="WD40/YVTN_repeat-like_dom_sf"/>
</dbReference>
<dbReference type="PANTHER" id="PTHR14068">
    <property type="entry name" value="EUKARYOTIC TRANSLATION INITIATION FACTOR 3 EIF3 -RELATED"/>
    <property type="match status" value="1"/>
</dbReference>
<comment type="function">
    <text evidence="6">RNA-binding component of the eukaryotic translation initiation factor 3 (eIF-3) complex, which is involved in protein synthesis of a specialized repertoire of mRNAs and, together with other initiation factors, stimulates binding of mRNA and methionyl-tRNAi to the 40S ribosome. The eIF-3 complex specifically targets and initiates translation of a subset of mRNAs involved in cell proliferation.</text>
</comment>
<accession>A0A0P1BHZ4</accession>
<dbReference type="GO" id="GO:0031369">
    <property type="term" value="F:translation initiation factor binding"/>
    <property type="evidence" value="ECO:0007669"/>
    <property type="project" value="InterPro"/>
</dbReference>
<dbReference type="PIRSF" id="PIRSF036424">
    <property type="entry name" value="eIF3b"/>
    <property type="match status" value="1"/>
</dbReference>
<evidence type="ECO:0000313" key="10">
    <source>
        <dbReference type="Proteomes" id="UP000054845"/>
    </source>
</evidence>
<dbReference type="InterPro" id="IPR034363">
    <property type="entry name" value="eIF3B_RRM"/>
</dbReference>
<keyword evidence="5 6" id="KW-0648">Protein biosynthesis</keyword>
<reference evidence="9 10" key="1">
    <citation type="submission" date="2014-09" db="EMBL/GenBank/DDBJ databases">
        <authorList>
            <person name="Magalhaes I.L.F."/>
            <person name="Oliveira U."/>
            <person name="Santos F.R."/>
            <person name="Vidigal T.H.D.A."/>
            <person name="Brescovit A.D."/>
            <person name="Santos A.J."/>
        </authorList>
    </citation>
    <scope>NUCLEOTIDE SEQUENCE [LARGE SCALE GENOMIC DNA]</scope>
</reference>
<feature type="domain" description="RRM" evidence="8">
    <location>
        <begin position="37"/>
        <end position="125"/>
    </location>
</feature>
<keyword evidence="3 6" id="KW-0396">Initiation factor</keyword>
<dbReference type="CDD" id="cd12278">
    <property type="entry name" value="RRM_eIF3B"/>
    <property type="match status" value="1"/>
</dbReference>
<comment type="similarity">
    <text evidence="6 7">Belongs to the eIF-3 subunit B family.</text>
</comment>
<dbReference type="PANTHER" id="PTHR14068:SF0">
    <property type="entry name" value="EUKARYOTIC TRANSLATION INITIATION FACTOR 3 SUBUNIT B"/>
    <property type="match status" value="1"/>
</dbReference>
<comment type="function">
    <text evidence="7">Component of the eukaryotic translation initiation factor 3 (eIF-3) complex, which is involved in protein synthesis and, together with other initiation factors, stimulates binding of mRNA and methionyl-tRNAi to the 40S ribosome.</text>
</comment>
<evidence type="ECO:0000256" key="2">
    <source>
        <dbReference type="ARBA" id="ARBA00022490"/>
    </source>
</evidence>
<evidence type="ECO:0000256" key="7">
    <source>
        <dbReference type="PIRNR" id="PIRNR036424"/>
    </source>
</evidence>
<dbReference type="HAMAP" id="MF_03001">
    <property type="entry name" value="eIF3b"/>
    <property type="match status" value="1"/>
</dbReference>
<dbReference type="Pfam" id="PF08662">
    <property type="entry name" value="eIF2A"/>
    <property type="match status" value="2"/>
</dbReference>
<dbReference type="GO" id="GO:0033290">
    <property type="term" value="C:eukaryotic 48S preinitiation complex"/>
    <property type="evidence" value="ECO:0007669"/>
    <property type="project" value="UniProtKB-UniRule"/>
</dbReference>
<sequence length="770" mass="88043">MAPDATAGPSVQDGDEEIDFSDIVARFAIKFDEGLDDVIVVDNVPQITQDRQQRLFETIIKRFKSHAGIDVPIDGMHIPYGEDGNSKGYIFIELRSPADATLACRLMDDYPFDKRHRFAVNRFTDIEKLANLDEEYQEPPAEEYQDREHLKSWLLDSSGRDQLVMCRNDDVQIAWHNRSSPPEIGHERQRWTESYVQWSPLGTFLTTFHRQGIALWGGASWERFMRFAHPGARLVDFSPNEKYMVTWSPEPIAIPDGAPQGPQFFAPDDEGNRVAVWDVRTGHLLRTFPVAQQGEQGKGGAAAPAFQWPLLKWAGDDKYCARVVPGKQISVYELPTMGLLDKKSIAIEGVVDFEWCPLSDKDKDAIEAWGDGTNPGKGARKPRENMICFWLPEVANQPARTSVMSIPSRDIVRSKNLFNVSDAKIHWHPQGDYLCVKVDRHTKTGKSLFCNFELFRMREKDFPVESVELKDPVTAFAWEPQGSHFAVISSNDPNLGVQAPGITVKTQLNFFHIDPKKGDFPPGITVKTQLNFFHIDPKKGDFRLQKMIDGKTFNTVFWSPKGRHVVVATLGSGQKFDLEWYDVDFNLELRQGNAPTDAAEDVKLIGSGEHYGITDLEWDPSGRFVATSASVWRHTLENGYAIWDFKGQELQKHVLDRFKQILWRPRPRSLLSKEQMKTVRRNLRDIGKQFEAEDEAEESQLALKNRELYERVLEEWRAWRSRAKKELAEMRQDLGREVVALPEQLEEEATETVQEWLEEILEETEEVVVG</sequence>
<dbReference type="GO" id="GO:0005852">
    <property type="term" value="C:eukaryotic translation initiation factor 3 complex"/>
    <property type="evidence" value="ECO:0007669"/>
    <property type="project" value="UniProtKB-UniRule"/>
</dbReference>
<dbReference type="SUPFAM" id="SSF54928">
    <property type="entry name" value="RNA-binding domain, RBD"/>
    <property type="match status" value="1"/>
</dbReference>
<dbReference type="InterPro" id="IPR000504">
    <property type="entry name" value="RRM_dom"/>
</dbReference>
<dbReference type="Gene3D" id="3.30.70.330">
    <property type="match status" value="1"/>
</dbReference>
<organism evidence="9 10">
    <name type="scientific">Ceraceosorus bombacis</name>
    <dbReference type="NCBI Taxonomy" id="401625"/>
    <lineage>
        <taxon>Eukaryota</taxon>
        <taxon>Fungi</taxon>
        <taxon>Dikarya</taxon>
        <taxon>Basidiomycota</taxon>
        <taxon>Ustilaginomycotina</taxon>
        <taxon>Exobasidiomycetes</taxon>
        <taxon>Ceraceosorales</taxon>
        <taxon>Ceraceosoraceae</taxon>
        <taxon>Ceraceosorus</taxon>
    </lineage>
</organism>
<keyword evidence="10" id="KW-1185">Reference proteome</keyword>
<dbReference type="OrthoDB" id="10250414at2759"/>
<name>A0A0P1BHZ4_9BASI</name>